<comment type="pathway">
    <text evidence="2">Secondary metabolite biosynthesis.</text>
</comment>
<dbReference type="PROSITE" id="PS00086">
    <property type="entry name" value="CYTOCHROME_P450"/>
    <property type="match status" value="1"/>
</dbReference>
<gene>
    <name evidence="11" type="ORF">K435DRAFT_964227</name>
</gene>
<proteinExistence type="inferred from homology"/>
<dbReference type="CDD" id="cd11065">
    <property type="entry name" value="CYP64-like"/>
    <property type="match status" value="1"/>
</dbReference>
<dbReference type="PRINTS" id="PR00385">
    <property type="entry name" value="P450"/>
</dbReference>
<dbReference type="PANTHER" id="PTHR46300:SF7">
    <property type="entry name" value="P450, PUTATIVE (EUROFUNG)-RELATED"/>
    <property type="match status" value="1"/>
</dbReference>
<dbReference type="GO" id="GO:0016705">
    <property type="term" value="F:oxidoreductase activity, acting on paired donors, with incorporation or reduction of molecular oxygen"/>
    <property type="evidence" value="ECO:0007669"/>
    <property type="project" value="InterPro"/>
</dbReference>
<accession>A0A4S8MBQ1</accession>
<evidence type="ECO:0000256" key="3">
    <source>
        <dbReference type="ARBA" id="ARBA00010617"/>
    </source>
</evidence>
<name>A0A4S8MBQ1_DENBC</name>
<dbReference type="AlphaFoldDB" id="A0A4S8MBQ1"/>
<dbReference type="PRINTS" id="PR00463">
    <property type="entry name" value="EP450I"/>
</dbReference>
<dbReference type="InterPro" id="IPR036396">
    <property type="entry name" value="Cyt_P450_sf"/>
</dbReference>
<comment type="cofactor">
    <cofactor evidence="1 9">
        <name>heme</name>
        <dbReference type="ChEBI" id="CHEBI:30413"/>
    </cofactor>
</comment>
<dbReference type="SUPFAM" id="SSF48264">
    <property type="entry name" value="Cytochrome P450"/>
    <property type="match status" value="1"/>
</dbReference>
<keyword evidence="7 9" id="KW-0408">Iron</keyword>
<comment type="similarity">
    <text evidence="3 10">Belongs to the cytochrome P450 family.</text>
</comment>
<evidence type="ECO:0000256" key="10">
    <source>
        <dbReference type="RuleBase" id="RU000461"/>
    </source>
</evidence>
<dbReference type="Gene3D" id="1.10.630.10">
    <property type="entry name" value="Cytochrome P450"/>
    <property type="match status" value="1"/>
</dbReference>
<dbReference type="InterPro" id="IPR050364">
    <property type="entry name" value="Cytochrome_P450_fung"/>
</dbReference>
<dbReference type="InterPro" id="IPR001128">
    <property type="entry name" value="Cyt_P450"/>
</dbReference>
<evidence type="ECO:0000256" key="1">
    <source>
        <dbReference type="ARBA" id="ARBA00001971"/>
    </source>
</evidence>
<dbReference type="InterPro" id="IPR017972">
    <property type="entry name" value="Cyt_P450_CS"/>
</dbReference>
<evidence type="ECO:0000256" key="5">
    <source>
        <dbReference type="ARBA" id="ARBA00022723"/>
    </source>
</evidence>
<keyword evidence="12" id="KW-1185">Reference proteome</keyword>
<dbReference type="EMBL" id="ML179111">
    <property type="protein sequence ID" value="THU99906.1"/>
    <property type="molecule type" value="Genomic_DNA"/>
</dbReference>
<organism evidence="11 12">
    <name type="scientific">Dendrothele bispora (strain CBS 962.96)</name>
    <dbReference type="NCBI Taxonomy" id="1314807"/>
    <lineage>
        <taxon>Eukaryota</taxon>
        <taxon>Fungi</taxon>
        <taxon>Dikarya</taxon>
        <taxon>Basidiomycota</taxon>
        <taxon>Agaricomycotina</taxon>
        <taxon>Agaricomycetes</taxon>
        <taxon>Agaricomycetidae</taxon>
        <taxon>Agaricales</taxon>
        <taxon>Agaricales incertae sedis</taxon>
        <taxon>Dendrothele</taxon>
    </lineage>
</organism>
<dbReference type="InterPro" id="IPR002401">
    <property type="entry name" value="Cyt_P450_E_grp-I"/>
</dbReference>
<sequence>MDTVPIPLPLAVLTALFFLYFRWRRLSTRPLPPGPRGLPVIGSLWDIVTDKDDKPRHLKYLDLGKKYDSDIVHISVCGDHLVVLNSVKATDELLEKRSINYSDRPVMPMVTDLLGLLAASKRWDEFDIGVMGYSDKWKAHRRIFNQYFKQQAVVSYYPVHRKEVLVFLNKILNNPESLNAHARDYAGAKILQITYGITSEEEKAYFVQVADIANQSIIASVHHGSFMVDYFPFLKYIPSWFPGAGFKRKAAVWAKHVSDMNHDPWRLLKSSMANGTAMPSVATNGLERFNSDQEEMEPFIQHVCAVAYAAGADTTVALLLASLLALVRNPEAQTRAQAEIDEVVGSSRLPDFQDRDKLPYIDAILKETQRLYPASPLSIDHCSMDDDIYEGYFIPKGTTVVGNAWAILHEEKTYPEPMKFKPERFLKEEGKSTPPDSTLYAFGFGRRICPGRFLALDAAWLMVACVLSVFDINKTFDAEGNEIEVVFAHTPGAIR</sequence>
<dbReference type="GO" id="GO:0020037">
    <property type="term" value="F:heme binding"/>
    <property type="evidence" value="ECO:0007669"/>
    <property type="project" value="InterPro"/>
</dbReference>
<evidence type="ECO:0000256" key="4">
    <source>
        <dbReference type="ARBA" id="ARBA00022617"/>
    </source>
</evidence>
<evidence type="ECO:0000256" key="9">
    <source>
        <dbReference type="PIRSR" id="PIRSR602401-1"/>
    </source>
</evidence>
<evidence type="ECO:0000313" key="12">
    <source>
        <dbReference type="Proteomes" id="UP000297245"/>
    </source>
</evidence>
<keyword evidence="8 10" id="KW-0503">Monooxygenase</keyword>
<evidence type="ECO:0000256" key="6">
    <source>
        <dbReference type="ARBA" id="ARBA00023002"/>
    </source>
</evidence>
<evidence type="ECO:0000256" key="8">
    <source>
        <dbReference type="ARBA" id="ARBA00023033"/>
    </source>
</evidence>
<dbReference type="OrthoDB" id="1055148at2759"/>
<dbReference type="Proteomes" id="UP000297245">
    <property type="component" value="Unassembled WGS sequence"/>
</dbReference>
<dbReference type="PANTHER" id="PTHR46300">
    <property type="entry name" value="P450, PUTATIVE (EUROFUNG)-RELATED-RELATED"/>
    <property type="match status" value="1"/>
</dbReference>
<keyword evidence="6 10" id="KW-0560">Oxidoreductase</keyword>
<feature type="binding site" description="axial binding residue" evidence="9">
    <location>
        <position position="449"/>
    </location>
    <ligand>
        <name>heme</name>
        <dbReference type="ChEBI" id="CHEBI:30413"/>
    </ligand>
    <ligandPart>
        <name>Fe</name>
        <dbReference type="ChEBI" id="CHEBI:18248"/>
    </ligandPart>
</feature>
<keyword evidence="4 9" id="KW-0349">Heme</keyword>
<evidence type="ECO:0000256" key="7">
    <source>
        <dbReference type="ARBA" id="ARBA00023004"/>
    </source>
</evidence>
<keyword evidence="5 9" id="KW-0479">Metal-binding</keyword>
<protein>
    <submittedName>
        <fullName evidence="11">Cytochrome P450</fullName>
    </submittedName>
</protein>
<evidence type="ECO:0000256" key="2">
    <source>
        <dbReference type="ARBA" id="ARBA00005179"/>
    </source>
</evidence>
<dbReference type="GO" id="GO:0004497">
    <property type="term" value="F:monooxygenase activity"/>
    <property type="evidence" value="ECO:0007669"/>
    <property type="project" value="UniProtKB-KW"/>
</dbReference>
<reference evidence="11 12" key="1">
    <citation type="journal article" date="2019" name="Nat. Ecol. Evol.">
        <title>Megaphylogeny resolves global patterns of mushroom evolution.</title>
        <authorList>
            <person name="Varga T."/>
            <person name="Krizsan K."/>
            <person name="Foldi C."/>
            <person name="Dima B."/>
            <person name="Sanchez-Garcia M."/>
            <person name="Sanchez-Ramirez S."/>
            <person name="Szollosi G.J."/>
            <person name="Szarkandi J.G."/>
            <person name="Papp V."/>
            <person name="Albert L."/>
            <person name="Andreopoulos W."/>
            <person name="Angelini C."/>
            <person name="Antonin V."/>
            <person name="Barry K.W."/>
            <person name="Bougher N.L."/>
            <person name="Buchanan P."/>
            <person name="Buyck B."/>
            <person name="Bense V."/>
            <person name="Catcheside P."/>
            <person name="Chovatia M."/>
            <person name="Cooper J."/>
            <person name="Damon W."/>
            <person name="Desjardin D."/>
            <person name="Finy P."/>
            <person name="Geml J."/>
            <person name="Haridas S."/>
            <person name="Hughes K."/>
            <person name="Justo A."/>
            <person name="Karasinski D."/>
            <person name="Kautmanova I."/>
            <person name="Kiss B."/>
            <person name="Kocsube S."/>
            <person name="Kotiranta H."/>
            <person name="LaButti K.M."/>
            <person name="Lechner B.E."/>
            <person name="Liimatainen K."/>
            <person name="Lipzen A."/>
            <person name="Lukacs Z."/>
            <person name="Mihaltcheva S."/>
            <person name="Morgado L.N."/>
            <person name="Niskanen T."/>
            <person name="Noordeloos M.E."/>
            <person name="Ohm R.A."/>
            <person name="Ortiz-Santana B."/>
            <person name="Ovrebo C."/>
            <person name="Racz N."/>
            <person name="Riley R."/>
            <person name="Savchenko A."/>
            <person name="Shiryaev A."/>
            <person name="Soop K."/>
            <person name="Spirin V."/>
            <person name="Szebenyi C."/>
            <person name="Tomsovsky M."/>
            <person name="Tulloss R.E."/>
            <person name="Uehling J."/>
            <person name="Grigoriev I.V."/>
            <person name="Vagvolgyi C."/>
            <person name="Papp T."/>
            <person name="Martin F.M."/>
            <person name="Miettinen O."/>
            <person name="Hibbett D.S."/>
            <person name="Nagy L.G."/>
        </authorList>
    </citation>
    <scope>NUCLEOTIDE SEQUENCE [LARGE SCALE GENOMIC DNA]</scope>
    <source>
        <strain evidence="11 12">CBS 962.96</strain>
    </source>
</reference>
<dbReference type="Pfam" id="PF00067">
    <property type="entry name" value="p450"/>
    <property type="match status" value="1"/>
</dbReference>
<evidence type="ECO:0000313" key="11">
    <source>
        <dbReference type="EMBL" id="THU99906.1"/>
    </source>
</evidence>
<dbReference type="GO" id="GO:0005506">
    <property type="term" value="F:iron ion binding"/>
    <property type="evidence" value="ECO:0007669"/>
    <property type="project" value="InterPro"/>
</dbReference>